<organism evidence="2">
    <name type="scientific">marine sediment metagenome</name>
    <dbReference type="NCBI Taxonomy" id="412755"/>
    <lineage>
        <taxon>unclassified sequences</taxon>
        <taxon>metagenomes</taxon>
        <taxon>ecological metagenomes</taxon>
    </lineage>
</organism>
<dbReference type="GO" id="GO:0017148">
    <property type="term" value="P:negative regulation of translation"/>
    <property type="evidence" value="ECO:0007669"/>
    <property type="project" value="TreeGrafter"/>
</dbReference>
<dbReference type="AlphaFoldDB" id="A0A0F9T658"/>
<comment type="similarity">
    <text evidence="1">Belongs to the Iojap/RsfS family.</text>
</comment>
<dbReference type="EMBL" id="LAZR01000405">
    <property type="protein sequence ID" value="KKN70342.1"/>
    <property type="molecule type" value="Genomic_DNA"/>
</dbReference>
<dbReference type="GO" id="GO:0090071">
    <property type="term" value="P:negative regulation of ribosome biogenesis"/>
    <property type="evidence" value="ECO:0007669"/>
    <property type="project" value="TreeGrafter"/>
</dbReference>
<dbReference type="InterPro" id="IPR004394">
    <property type="entry name" value="Iojap/RsfS/C7orf30"/>
</dbReference>
<dbReference type="NCBIfam" id="TIGR00090">
    <property type="entry name" value="rsfS_iojap_ybeB"/>
    <property type="match status" value="1"/>
</dbReference>
<dbReference type="Gene3D" id="3.30.460.10">
    <property type="entry name" value="Beta Polymerase, domain 2"/>
    <property type="match status" value="1"/>
</dbReference>
<evidence type="ECO:0008006" key="3">
    <source>
        <dbReference type="Google" id="ProtNLM"/>
    </source>
</evidence>
<dbReference type="Pfam" id="PF02410">
    <property type="entry name" value="RsfS"/>
    <property type="match status" value="1"/>
</dbReference>
<comment type="caution">
    <text evidence="2">The sequence shown here is derived from an EMBL/GenBank/DDBJ whole genome shotgun (WGS) entry which is preliminary data.</text>
</comment>
<name>A0A0F9T658_9ZZZZ</name>
<proteinExistence type="inferred from homology"/>
<dbReference type="PANTHER" id="PTHR21043">
    <property type="entry name" value="IOJAP SUPERFAMILY ORTHOLOG"/>
    <property type="match status" value="1"/>
</dbReference>
<dbReference type="GO" id="GO:0043023">
    <property type="term" value="F:ribosomal large subunit binding"/>
    <property type="evidence" value="ECO:0007669"/>
    <property type="project" value="TreeGrafter"/>
</dbReference>
<evidence type="ECO:0000256" key="1">
    <source>
        <dbReference type="ARBA" id="ARBA00010574"/>
    </source>
</evidence>
<evidence type="ECO:0000313" key="2">
    <source>
        <dbReference type="EMBL" id="KKN70342.1"/>
    </source>
</evidence>
<accession>A0A0F9T658</accession>
<sequence length="130" mass="14706">MAHSKKHRTPAEDAPRDLAVAAARIADHDNAEDIVVLDLRGISPVADFFVIATGTSDRQLRSIADDICLHGKESGQRVWRVAGMDSAEWVLLDFVDVVIHLFDAKHRAYYDLELIWGECPRVDWQNNRIE</sequence>
<dbReference type="SUPFAM" id="SSF81301">
    <property type="entry name" value="Nucleotidyltransferase"/>
    <property type="match status" value="1"/>
</dbReference>
<dbReference type="HAMAP" id="MF_01477">
    <property type="entry name" value="Iojap_RsfS"/>
    <property type="match status" value="1"/>
</dbReference>
<dbReference type="PANTHER" id="PTHR21043:SF0">
    <property type="entry name" value="MITOCHONDRIAL ASSEMBLY OF RIBOSOMAL LARGE SUBUNIT PROTEIN 1"/>
    <property type="match status" value="1"/>
</dbReference>
<gene>
    <name evidence="2" type="ORF">LCGC14_0432080</name>
</gene>
<reference evidence="2" key="1">
    <citation type="journal article" date="2015" name="Nature">
        <title>Complex archaea that bridge the gap between prokaryotes and eukaryotes.</title>
        <authorList>
            <person name="Spang A."/>
            <person name="Saw J.H."/>
            <person name="Jorgensen S.L."/>
            <person name="Zaremba-Niedzwiedzka K."/>
            <person name="Martijn J."/>
            <person name="Lind A.E."/>
            <person name="van Eijk R."/>
            <person name="Schleper C."/>
            <person name="Guy L."/>
            <person name="Ettema T.J."/>
        </authorList>
    </citation>
    <scope>NUCLEOTIDE SEQUENCE</scope>
</reference>
<protein>
    <recommendedName>
        <fullName evidence="3">Ribosomal silencing factor RsfS</fullName>
    </recommendedName>
</protein>
<dbReference type="InterPro" id="IPR043519">
    <property type="entry name" value="NT_sf"/>
</dbReference>